<dbReference type="InterPro" id="IPR047261">
    <property type="entry name" value="MRM1_MeTrfase_dom"/>
</dbReference>
<keyword evidence="7" id="KW-0809">Transit peptide</keyword>
<comment type="similarity">
    <text evidence="2">Belongs to the class IV-like SAM-binding methyltransferase superfamily. RNA methyltransferase TrmH family.</text>
</comment>
<evidence type="ECO:0000256" key="3">
    <source>
        <dbReference type="ARBA" id="ARBA00022552"/>
    </source>
</evidence>
<dbReference type="InterPro" id="IPR029026">
    <property type="entry name" value="tRNA_m1G_MTases_N"/>
</dbReference>
<dbReference type="GO" id="GO:0016435">
    <property type="term" value="F:rRNA (guanine) methyltransferase activity"/>
    <property type="evidence" value="ECO:0007669"/>
    <property type="project" value="TreeGrafter"/>
</dbReference>
<accession>A0A7J7LGL0</accession>
<keyword evidence="8" id="KW-0496">Mitochondrion</keyword>
<organism evidence="12 13">
    <name type="scientific">Kingdonia uniflora</name>
    <dbReference type="NCBI Taxonomy" id="39325"/>
    <lineage>
        <taxon>Eukaryota</taxon>
        <taxon>Viridiplantae</taxon>
        <taxon>Streptophyta</taxon>
        <taxon>Embryophyta</taxon>
        <taxon>Tracheophyta</taxon>
        <taxon>Spermatophyta</taxon>
        <taxon>Magnoliopsida</taxon>
        <taxon>Ranunculales</taxon>
        <taxon>Circaeasteraceae</taxon>
        <taxon>Kingdonia</taxon>
    </lineage>
</organism>
<dbReference type="GO" id="GO:0009507">
    <property type="term" value="C:chloroplast"/>
    <property type="evidence" value="ECO:0007669"/>
    <property type="project" value="TreeGrafter"/>
</dbReference>
<dbReference type="AlphaFoldDB" id="A0A7J7LGL0"/>
<dbReference type="SUPFAM" id="SSF55315">
    <property type="entry name" value="L30e-like"/>
    <property type="match status" value="1"/>
</dbReference>
<dbReference type="PANTHER" id="PTHR46103">
    <property type="entry name" value="RRNA METHYLTRANSFERASE 1, MITOCHONDRIAL"/>
    <property type="match status" value="1"/>
</dbReference>
<dbReference type="InterPro" id="IPR047182">
    <property type="entry name" value="MRM1"/>
</dbReference>
<protein>
    <recommendedName>
        <fullName evidence="9">rRNA methyltransferase 1, mitochondrial</fullName>
    </recommendedName>
</protein>
<evidence type="ECO:0000259" key="11">
    <source>
        <dbReference type="SMART" id="SM00967"/>
    </source>
</evidence>
<evidence type="ECO:0000313" key="12">
    <source>
        <dbReference type="EMBL" id="KAF6141722.1"/>
    </source>
</evidence>
<name>A0A7J7LGL0_9MAGN</name>
<evidence type="ECO:0000313" key="13">
    <source>
        <dbReference type="Proteomes" id="UP000541444"/>
    </source>
</evidence>
<dbReference type="InterPro" id="IPR029028">
    <property type="entry name" value="Alpha/beta_knot_MTases"/>
</dbReference>
<dbReference type="InterPro" id="IPR013123">
    <property type="entry name" value="SpoU_subst-bd"/>
</dbReference>
<evidence type="ECO:0000256" key="4">
    <source>
        <dbReference type="ARBA" id="ARBA00022603"/>
    </source>
</evidence>
<dbReference type="Gene3D" id="3.40.1280.10">
    <property type="match status" value="1"/>
</dbReference>
<evidence type="ECO:0000256" key="6">
    <source>
        <dbReference type="ARBA" id="ARBA00022691"/>
    </source>
</evidence>
<sequence length="528" mass="58269">MYCNIAKSQVFPLVFRVSSQPKFLKPSLRLKTQSFSNGVYPNPSETIGFYPKTLIKPHVVKPRSFSTSGFRRKSSENNNLGERKFRINSPSRNGEGRNVGRARVTLPWIEAAYKNTPRRSKNVSSGNGTATRSSWGESADNFLLKTEVRSPVEERRRITRTEEIIDDVPEEKNEENVEVPRWDNNSRSGYRRFDDGNDRYERPDVRQWNRQETWGKKTWKDATDSTVPRMVGEGIYGVGPVLAALSAGRREFYALYVQEGLDLSNNNRKKKDKKGFEKILKIAEKLGLTPKDTSKHDLNMVADNRPHQGLVLDASPLEMVKIRELDPVSVEGNNGPLWVALDEVTDPQNLGAIIRSSYFFGAAGVVLCAKNSAPLSGVVSKASAGSLELMEVRACKNMMQFLSQSAENGWRVLGGSISSHALPLNKVPAGVPTILVLGSEGTGLRPLVERSCTDLIRIPGNIPVDISVGSAEDAKTEVDSGCWSEELRSFLAVESLNVSVAAGVLLHHLVGNNSSSSDLADNQTNVPE</sequence>
<dbReference type="SMART" id="SM00967">
    <property type="entry name" value="SpoU_sub_bind"/>
    <property type="match status" value="1"/>
</dbReference>
<dbReference type="PANTHER" id="PTHR46103:SF1">
    <property type="entry name" value="RRNA METHYLTRANSFERASE 1, MITOCHONDRIAL"/>
    <property type="match status" value="1"/>
</dbReference>
<keyword evidence="5" id="KW-0808">Transferase</keyword>
<evidence type="ECO:0000256" key="1">
    <source>
        <dbReference type="ARBA" id="ARBA00004173"/>
    </source>
</evidence>
<dbReference type="EMBL" id="JACGCM010002299">
    <property type="protein sequence ID" value="KAF6141722.1"/>
    <property type="molecule type" value="Genomic_DNA"/>
</dbReference>
<evidence type="ECO:0000256" key="5">
    <source>
        <dbReference type="ARBA" id="ARBA00022679"/>
    </source>
</evidence>
<evidence type="ECO:0000256" key="2">
    <source>
        <dbReference type="ARBA" id="ARBA00007228"/>
    </source>
</evidence>
<dbReference type="SUPFAM" id="SSF75217">
    <property type="entry name" value="alpha/beta knot"/>
    <property type="match status" value="1"/>
</dbReference>
<dbReference type="FunFam" id="3.40.1280.10:FF:000032">
    <property type="entry name" value="rRNA methyltransferase 1, mitochondrial"/>
    <property type="match status" value="1"/>
</dbReference>
<feature type="region of interest" description="Disordered" evidence="10">
    <location>
        <begin position="64"/>
        <end position="98"/>
    </location>
</feature>
<dbReference type="Pfam" id="PF00588">
    <property type="entry name" value="SpoU_methylase"/>
    <property type="match status" value="1"/>
</dbReference>
<keyword evidence="4" id="KW-0489">Methyltransferase</keyword>
<dbReference type="Pfam" id="PF08032">
    <property type="entry name" value="SpoU_sub_bind"/>
    <property type="match status" value="1"/>
</dbReference>
<dbReference type="GO" id="GO:0005739">
    <property type="term" value="C:mitochondrion"/>
    <property type="evidence" value="ECO:0007669"/>
    <property type="project" value="UniProtKB-SubCell"/>
</dbReference>
<dbReference type="CDD" id="cd18105">
    <property type="entry name" value="SpoU-like_MRM1"/>
    <property type="match status" value="1"/>
</dbReference>
<dbReference type="Proteomes" id="UP000541444">
    <property type="component" value="Unassembled WGS sequence"/>
</dbReference>
<gene>
    <name evidence="12" type="ORF">GIB67_027900</name>
</gene>
<dbReference type="InterPro" id="IPR001537">
    <property type="entry name" value="SpoU_MeTrfase"/>
</dbReference>
<evidence type="ECO:0000256" key="9">
    <source>
        <dbReference type="ARBA" id="ARBA00034881"/>
    </source>
</evidence>
<comment type="caution">
    <text evidence="12">The sequence shown here is derived from an EMBL/GenBank/DDBJ whole genome shotgun (WGS) entry which is preliminary data.</text>
</comment>
<evidence type="ECO:0000256" key="10">
    <source>
        <dbReference type="SAM" id="MobiDB-lite"/>
    </source>
</evidence>
<keyword evidence="6" id="KW-0949">S-adenosyl-L-methionine</keyword>
<comment type="subcellular location">
    <subcellularLocation>
        <location evidence="1">Mitochondrion</location>
    </subcellularLocation>
</comment>
<dbReference type="Gene3D" id="3.30.1330.30">
    <property type="match status" value="1"/>
</dbReference>
<feature type="domain" description="RNA 2-O ribose methyltransferase substrate binding" evidence="11">
    <location>
        <begin position="234"/>
        <end position="320"/>
    </location>
</feature>
<keyword evidence="3" id="KW-0698">rRNA processing</keyword>
<proteinExistence type="inferred from homology"/>
<dbReference type="OrthoDB" id="270651at2759"/>
<evidence type="ECO:0000256" key="8">
    <source>
        <dbReference type="ARBA" id="ARBA00023128"/>
    </source>
</evidence>
<dbReference type="InterPro" id="IPR029064">
    <property type="entry name" value="Ribosomal_eL30-like_sf"/>
</dbReference>
<keyword evidence="13" id="KW-1185">Reference proteome</keyword>
<evidence type="ECO:0000256" key="7">
    <source>
        <dbReference type="ARBA" id="ARBA00022946"/>
    </source>
</evidence>
<reference evidence="12 13" key="1">
    <citation type="journal article" date="2020" name="IScience">
        <title>Genome Sequencing of the Endangered Kingdonia uniflora (Circaeasteraceae, Ranunculales) Reveals Potential Mechanisms of Evolutionary Specialization.</title>
        <authorList>
            <person name="Sun Y."/>
            <person name="Deng T."/>
            <person name="Zhang A."/>
            <person name="Moore M.J."/>
            <person name="Landis J.B."/>
            <person name="Lin N."/>
            <person name="Zhang H."/>
            <person name="Zhang X."/>
            <person name="Huang J."/>
            <person name="Zhang X."/>
            <person name="Sun H."/>
            <person name="Wang H."/>
        </authorList>
    </citation>
    <scope>NUCLEOTIDE SEQUENCE [LARGE SCALE GENOMIC DNA]</scope>
    <source>
        <strain evidence="12">TB1705</strain>
        <tissue evidence="12">Leaf</tissue>
    </source>
</reference>
<dbReference type="GO" id="GO:0003723">
    <property type="term" value="F:RNA binding"/>
    <property type="evidence" value="ECO:0007669"/>
    <property type="project" value="InterPro"/>
</dbReference>